<dbReference type="InterPro" id="IPR026002">
    <property type="entry name" value="ATC_hydrolase-like"/>
</dbReference>
<sequence length="173" mass="19830">MENIERTEGAVSMKDNESKEPVSWATLFCRLFAHLAKEVVEKFGEEGEQAIRDGVWAFGEERGRNIAERAKAKGCTIDAFNYLPNYDMGRSDDFTAENTYGDNQVEQLFTQCGFAEQWIKDGMEEYGKLYCDVIDPAIAKGYSEDLECIHDRRIYENGVCSFCFRMKNKDAHN</sequence>
<name>A0A2M8Z9H0_9FIRM</name>
<proteinExistence type="predicted"/>
<reference evidence="1 2" key="1">
    <citation type="submission" date="2017-11" db="EMBL/GenBank/DDBJ databases">
        <title>Understudied soil microbes with underappreciated capabilities: Untangling the Clostridium saccharolyticum group.</title>
        <authorList>
            <person name="Leschine S."/>
        </authorList>
    </citation>
    <scope>NUCLEOTIDE SEQUENCE [LARGE SCALE GENOMIC DNA]</scope>
    <source>
        <strain evidence="1 2">18A</strain>
    </source>
</reference>
<evidence type="ECO:0000313" key="2">
    <source>
        <dbReference type="Proteomes" id="UP000231092"/>
    </source>
</evidence>
<keyword evidence="1" id="KW-0378">Hydrolase</keyword>
<dbReference type="Proteomes" id="UP000231092">
    <property type="component" value="Unassembled WGS sequence"/>
</dbReference>
<dbReference type="RefSeq" id="WP_242976992.1">
    <property type="nucleotide sequence ID" value="NZ_PGET01000001.1"/>
</dbReference>
<accession>A0A2M8Z9H0</accession>
<dbReference type="EMBL" id="PGET01000001">
    <property type="protein sequence ID" value="PJJ30098.1"/>
    <property type="molecule type" value="Genomic_DNA"/>
</dbReference>
<dbReference type="Pfam" id="PF14196">
    <property type="entry name" value="ATC_hydrolase"/>
    <property type="match status" value="1"/>
</dbReference>
<protein>
    <submittedName>
        <fullName evidence="1">L-2-amino-thiazoline-4-carboxylic acid hydrolase-like protein</fullName>
    </submittedName>
</protein>
<organism evidence="1 2">
    <name type="scientific">[Clostridium] celerecrescens 18A</name>
    <dbReference type="NCBI Taxonomy" id="1286362"/>
    <lineage>
        <taxon>Bacteria</taxon>
        <taxon>Bacillati</taxon>
        <taxon>Bacillota</taxon>
        <taxon>Clostridia</taxon>
        <taxon>Lachnospirales</taxon>
        <taxon>Lachnospiraceae</taxon>
        <taxon>Lacrimispora</taxon>
    </lineage>
</organism>
<comment type="caution">
    <text evidence="1">The sequence shown here is derived from an EMBL/GenBank/DDBJ whole genome shotgun (WGS) entry which is preliminary data.</text>
</comment>
<dbReference type="AlphaFoldDB" id="A0A2M8Z9H0"/>
<dbReference type="GO" id="GO:0016787">
    <property type="term" value="F:hydrolase activity"/>
    <property type="evidence" value="ECO:0007669"/>
    <property type="project" value="UniProtKB-KW"/>
</dbReference>
<gene>
    <name evidence="1" type="ORF">H171_3669</name>
</gene>
<evidence type="ECO:0000313" key="1">
    <source>
        <dbReference type="EMBL" id="PJJ30098.1"/>
    </source>
</evidence>